<reference evidence="2" key="1">
    <citation type="journal article" date="2021" name="PeerJ">
        <title>Extensive microbial diversity within the chicken gut microbiome revealed by metagenomics and culture.</title>
        <authorList>
            <person name="Gilroy R."/>
            <person name="Ravi A."/>
            <person name="Getino M."/>
            <person name="Pursley I."/>
            <person name="Horton D.L."/>
            <person name="Alikhan N.F."/>
            <person name="Baker D."/>
            <person name="Gharbi K."/>
            <person name="Hall N."/>
            <person name="Watson M."/>
            <person name="Adriaenssens E.M."/>
            <person name="Foster-Nyarko E."/>
            <person name="Jarju S."/>
            <person name="Secka A."/>
            <person name="Antonio M."/>
            <person name="Oren A."/>
            <person name="Chaudhuri R.R."/>
            <person name="La Ragione R."/>
            <person name="Hildebrand F."/>
            <person name="Pallen M.J."/>
        </authorList>
    </citation>
    <scope>NUCLEOTIDE SEQUENCE</scope>
    <source>
        <strain evidence="2">ChiSjej1B19-5720</strain>
    </source>
</reference>
<feature type="transmembrane region" description="Helical" evidence="1">
    <location>
        <begin position="82"/>
        <end position="103"/>
    </location>
</feature>
<evidence type="ECO:0000313" key="3">
    <source>
        <dbReference type="Proteomes" id="UP000823842"/>
    </source>
</evidence>
<organism evidence="2 3">
    <name type="scientific">Candidatus Blautia faecavium</name>
    <dbReference type="NCBI Taxonomy" id="2838487"/>
    <lineage>
        <taxon>Bacteria</taxon>
        <taxon>Bacillati</taxon>
        <taxon>Bacillota</taxon>
        <taxon>Clostridia</taxon>
        <taxon>Lachnospirales</taxon>
        <taxon>Lachnospiraceae</taxon>
        <taxon>Blautia</taxon>
    </lineage>
</organism>
<dbReference type="Proteomes" id="UP000823842">
    <property type="component" value="Unassembled WGS sequence"/>
</dbReference>
<gene>
    <name evidence="2" type="ORF">IAA06_09860</name>
</gene>
<dbReference type="EMBL" id="DWYZ01000182">
    <property type="protein sequence ID" value="HJB29080.1"/>
    <property type="molecule type" value="Genomic_DNA"/>
</dbReference>
<name>A0A9D2LT26_9FIRM</name>
<accession>A0A9D2LT26</accession>
<keyword evidence="1" id="KW-0812">Transmembrane</keyword>
<keyword evidence="1" id="KW-1133">Transmembrane helix</keyword>
<feature type="transmembrane region" description="Helical" evidence="1">
    <location>
        <begin position="7"/>
        <end position="27"/>
    </location>
</feature>
<evidence type="ECO:0000256" key="1">
    <source>
        <dbReference type="SAM" id="Phobius"/>
    </source>
</evidence>
<reference evidence="2" key="2">
    <citation type="submission" date="2021-04" db="EMBL/GenBank/DDBJ databases">
        <authorList>
            <person name="Gilroy R."/>
        </authorList>
    </citation>
    <scope>NUCLEOTIDE SEQUENCE</scope>
    <source>
        <strain evidence="2">ChiSjej1B19-5720</strain>
    </source>
</reference>
<sequence>MKKKALIVMTAAGFLVLLGGLLLYGLGIHKLVPVPRPDLLVVGTSLLGISLIISGVCDLFMKKTKEMEIEEKDERNVALNNAAMAVGFKTLNVTIGVSIFALIFTGYMTVVPCLTIIIAYTIGQIVYVARLWYLNKTM</sequence>
<dbReference type="AlphaFoldDB" id="A0A9D2LT26"/>
<evidence type="ECO:0000313" key="2">
    <source>
        <dbReference type="EMBL" id="HJB29080.1"/>
    </source>
</evidence>
<proteinExistence type="predicted"/>
<protein>
    <recommendedName>
        <fullName evidence="4">DUF2178 domain-containing protein</fullName>
    </recommendedName>
</protein>
<feature type="transmembrane region" description="Helical" evidence="1">
    <location>
        <begin position="39"/>
        <end position="61"/>
    </location>
</feature>
<evidence type="ECO:0008006" key="4">
    <source>
        <dbReference type="Google" id="ProtNLM"/>
    </source>
</evidence>
<feature type="transmembrane region" description="Helical" evidence="1">
    <location>
        <begin position="109"/>
        <end position="133"/>
    </location>
</feature>
<comment type="caution">
    <text evidence="2">The sequence shown here is derived from an EMBL/GenBank/DDBJ whole genome shotgun (WGS) entry which is preliminary data.</text>
</comment>
<keyword evidence="1" id="KW-0472">Membrane</keyword>